<dbReference type="GO" id="GO:0006520">
    <property type="term" value="P:amino acid metabolic process"/>
    <property type="evidence" value="ECO:0007669"/>
    <property type="project" value="InterPro"/>
</dbReference>
<sequence>MRKVHQLMMLCAPTPAQWAGIAALEQGFEDGFADTRYMIDEYESRRRYIIDAFNSYGLECNEPEGAFYVFPSIRSTGMKSEAFCDGLLASKKVVTVPGSAFGAAGEGHIRCCYATSMEHIEQAMLRIGEYFREIR</sequence>
<dbReference type="PANTHER" id="PTHR46383:SF3">
    <property type="entry name" value="ASPARTATE AMINOTRANSFERASE-RELATED"/>
    <property type="match status" value="1"/>
</dbReference>
<dbReference type="CDD" id="cd00609">
    <property type="entry name" value="AAT_like"/>
    <property type="match status" value="1"/>
</dbReference>
<accession>A0A645CNW5</accession>
<keyword evidence="5" id="KW-0663">Pyridoxal phosphate</keyword>
<name>A0A645CNW5_9ZZZZ</name>
<comment type="cofactor">
    <cofactor evidence="1">
        <name>pyridoxal 5'-phosphate</name>
        <dbReference type="ChEBI" id="CHEBI:597326"/>
    </cofactor>
</comment>
<evidence type="ECO:0000256" key="1">
    <source>
        <dbReference type="ARBA" id="ARBA00001933"/>
    </source>
</evidence>
<evidence type="ECO:0000259" key="6">
    <source>
        <dbReference type="Pfam" id="PF00155"/>
    </source>
</evidence>
<dbReference type="Pfam" id="PF00155">
    <property type="entry name" value="Aminotran_1_2"/>
    <property type="match status" value="1"/>
</dbReference>
<dbReference type="InterPro" id="IPR015424">
    <property type="entry name" value="PyrdxlP-dep_Trfase"/>
</dbReference>
<gene>
    <name evidence="7" type="primary">patA_59</name>
    <name evidence="7" type="ORF">SDC9_125747</name>
</gene>
<dbReference type="AlphaFoldDB" id="A0A645CNW5"/>
<dbReference type="SUPFAM" id="SSF53383">
    <property type="entry name" value="PLP-dependent transferases"/>
    <property type="match status" value="1"/>
</dbReference>
<comment type="similarity">
    <text evidence="2">Belongs to the class-I pyridoxal-phosphate-dependent aminotransferase family.</text>
</comment>
<proteinExistence type="inferred from homology"/>
<dbReference type="InterPro" id="IPR004839">
    <property type="entry name" value="Aminotransferase_I/II_large"/>
</dbReference>
<feature type="domain" description="Aminotransferase class I/classII large" evidence="6">
    <location>
        <begin position="1"/>
        <end position="127"/>
    </location>
</feature>
<reference evidence="7" key="1">
    <citation type="submission" date="2019-08" db="EMBL/GenBank/DDBJ databases">
        <authorList>
            <person name="Kucharzyk K."/>
            <person name="Murdoch R.W."/>
            <person name="Higgins S."/>
            <person name="Loffler F."/>
        </authorList>
    </citation>
    <scope>NUCLEOTIDE SEQUENCE</scope>
</reference>
<comment type="caution">
    <text evidence="7">The sequence shown here is derived from an EMBL/GenBank/DDBJ whole genome shotgun (WGS) entry which is preliminary data.</text>
</comment>
<evidence type="ECO:0000256" key="2">
    <source>
        <dbReference type="ARBA" id="ARBA00007441"/>
    </source>
</evidence>
<evidence type="ECO:0000256" key="4">
    <source>
        <dbReference type="ARBA" id="ARBA00022679"/>
    </source>
</evidence>
<protein>
    <submittedName>
        <fullName evidence="7">Putative N-acetyl-LL-diaminopimelate aminotransferase</fullName>
        <ecNumber evidence="7">2.6.1.-</ecNumber>
    </submittedName>
</protein>
<keyword evidence="3 7" id="KW-0032">Aminotransferase</keyword>
<dbReference type="GO" id="GO:0008483">
    <property type="term" value="F:transaminase activity"/>
    <property type="evidence" value="ECO:0007669"/>
    <property type="project" value="UniProtKB-KW"/>
</dbReference>
<dbReference type="GO" id="GO:0030170">
    <property type="term" value="F:pyridoxal phosphate binding"/>
    <property type="evidence" value="ECO:0007669"/>
    <property type="project" value="InterPro"/>
</dbReference>
<dbReference type="EMBL" id="VSSQ01028852">
    <property type="protein sequence ID" value="MPM78736.1"/>
    <property type="molecule type" value="Genomic_DNA"/>
</dbReference>
<dbReference type="EC" id="2.6.1.-" evidence="7"/>
<keyword evidence="4 7" id="KW-0808">Transferase</keyword>
<dbReference type="InterPro" id="IPR050596">
    <property type="entry name" value="AspAT/PAT-like"/>
</dbReference>
<dbReference type="PANTHER" id="PTHR46383">
    <property type="entry name" value="ASPARTATE AMINOTRANSFERASE"/>
    <property type="match status" value="1"/>
</dbReference>
<organism evidence="7">
    <name type="scientific">bioreactor metagenome</name>
    <dbReference type="NCBI Taxonomy" id="1076179"/>
    <lineage>
        <taxon>unclassified sequences</taxon>
        <taxon>metagenomes</taxon>
        <taxon>ecological metagenomes</taxon>
    </lineage>
</organism>
<dbReference type="InterPro" id="IPR015422">
    <property type="entry name" value="PyrdxlP-dep_Trfase_small"/>
</dbReference>
<dbReference type="Gene3D" id="3.90.1150.10">
    <property type="entry name" value="Aspartate Aminotransferase, domain 1"/>
    <property type="match status" value="1"/>
</dbReference>
<evidence type="ECO:0000256" key="5">
    <source>
        <dbReference type="ARBA" id="ARBA00022898"/>
    </source>
</evidence>
<evidence type="ECO:0000256" key="3">
    <source>
        <dbReference type="ARBA" id="ARBA00022576"/>
    </source>
</evidence>
<evidence type="ECO:0000313" key="7">
    <source>
        <dbReference type="EMBL" id="MPM78736.1"/>
    </source>
</evidence>